<protein>
    <submittedName>
        <fullName evidence="1">Uncharacterized protein</fullName>
    </submittedName>
</protein>
<dbReference type="EMBL" id="CP144694">
    <property type="protein sequence ID" value="WVZ02406.1"/>
    <property type="molecule type" value="Genomic_DNA"/>
</dbReference>
<organism evidence="1 2">
    <name type="scientific">Vigna mungo</name>
    <name type="common">Black gram</name>
    <name type="synonym">Phaseolus mungo</name>
    <dbReference type="NCBI Taxonomy" id="3915"/>
    <lineage>
        <taxon>Eukaryota</taxon>
        <taxon>Viridiplantae</taxon>
        <taxon>Streptophyta</taxon>
        <taxon>Embryophyta</taxon>
        <taxon>Tracheophyta</taxon>
        <taxon>Spermatophyta</taxon>
        <taxon>Magnoliopsida</taxon>
        <taxon>eudicotyledons</taxon>
        <taxon>Gunneridae</taxon>
        <taxon>Pentapetalae</taxon>
        <taxon>rosids</taxon>
        <taxon>fabids</taxon>
        <taxon>Fabales</taxon>
        <taxon>Fabaceae</taxon>
        <taxon>Papilionoideae</taxon>
        <taxon>50 kb inversion clade</taxon>
        <taxon>NPAAA clade</taxon>
        <taxon>indigoferoid/millettioid clade</taxon>
        <taxon>Phaseoleae</taxon>
        <taxon>Vigna</taxon>
    </lineage>
</organism>
<gene>
    <name evidence="1" type="ORF">V8G54_023212</name>
</gene>
<sequence length="136" mass="15951">MRIVEWVLGMANKDSPILKLFIQYHPTLKNHTNPKEWLPKSALPPYRGVQYQQGTWHPWGALATEIRQYTLVRIRIDLVTVEPWEGHVKSDRCNEKGIEGERYTKRIMNRQTKNRKSNVAQRQLVLVVLALRHSPS</sequence>
<accession>A0AAQ3N4V5</accession>
<dbReference type="AlphaFoldDB" id="A0AAQ3N4V5"/>
<dbReference type="Proteomes" id="UP001374535">
    <property type="component" value="Chromosome 7"/>
</dbReference>
<name>A0AAQ3N4V5_VIGMU</name>
<proteinExistence type="predicted"/>
<evidence type="ECO:0000313" key="1">
    <source>
        <dbReference type="EMBL" id="WVZ02406.1"/>
    </source>
</evidence>
<keyword evidence="2" id="KW-1185">Reference proteome</keyword>
<reference evidence="1 2" key="1">
    <citation type="journal article" date="2023" name="Life. Sci Alliance">
        <title>Evolutionary insights into 3D genome organization and epigenetic landscape of Vigna mungo.</title>
        <authorList>
            <person name="Junaid A."/>
            <person name="Singh B."/>
            <person name="Bhatia S."/>
        </authorList>
    </citation>
    <scope>NUCLEOTIDE SEQUENCE [LARGE SCALE GENOMIC DNA]</scope>
    <source>
        <strain evidence="1">Urdbean</strain>
    </source>
</reference>
<evidence type="ECO:0000313" key="2">
    <source>
        <dbReference type="Proteomes" id="UP001374535"/>
    </source>
</evidence>